<dbReference type="Proteomes" id="UP000295447">
    <property type="component" value="Unassembled WGS sequence"/>
</dbReference>
<sequence>MADGSVGGNRVWEALMGFVKTLVKGAVVAKLVQVAQRELSKPENQQKIKQAFQKVQQRRAH</sequence>
<evidence type="ECO:0000256" key="1">
    <source>
        <dbReference type="SAM" id="MobiDB-lite"/>
    </source>
</evidence>
<keyword evidence="3" id="KW-1185">Reference proteome</keyword>
<accession>A0A4R7ZM16</accession>
<evidence type="ECO:0000313" key="3">
    <source>
        <dbReference type="Proteomes" id="UP000295447"/>
    </source>
</evidence>
<gene>
    <name evidence="2" type="ORF">EV650_4890</name>
</gene>
<dbReference type="EMBL" id="SODF01000002">
    <property type="protein sequence ID" value="TDW18306.1"/>
    <property type="molecule type" value="Genomic_DNA"/>
</dbReference>
<protein>
    <submittedName>
        <fullName evidence="2">Uncharacterized protein</fullName>
    </submittedName>
</protein>
<organism evidence="2 3">
    <name type="scientific">Kribbella kalugense</name>
    <dbReference type="NCBI Taxonomy" id="2512221"/>
    <lineage>
        <taxon>Bacteria</taxon>
        <taxon>Bacillati</taxon>
        <taxon>Actinomycetota</taxon>
        <taxon>Actinomycetes</taxon>
        <taxon>Propionibacteriales</taxon>
        <taxon>Kribbellaceae</taxon>
        <taxon>Kribbella</taxon>
    </lineage>
</organism>
<feature type="region of interest" description="Disordered" evidence="1">
    <location>
        <begin position="42"/>
        <end position="61"/>
    </location>
</feature>
<name>A0A4R7ZM16_9ACTN</name>
<proteinExistence type="predicted"/>
<dbReference type="AlphaFoldDB" id="A0A4R7ZM16"/>
<reference evidence="2 3" key="1">
    <citation type="submission" date="2019-03" db="EMBL/GenBank/DDBJ databases">
        <title>Genomic Encyclopedia of Type Strains, Phase III (KMG-III): the genomes of soil and plant-associated and newly described type strains.</title>
        <authorList>
            <person name="Whitman W."/>
        </authorList>
    </citation>
    <scope>NUCLEOTIDE SEQUENCE [LARGE SCALE GENOMIC DNA]</scope>
    <source>
        <strain evidence="2 3">VKM Ac-2570</strain>
    </source>
</reference>
<evidence type="ECO:0000313" key="2">
    <source>
        <dbReference type="EMBL" id="TDW18306.1"/>
    </source>
</evidence>
<comment type="caution">
    <text evidence="2">The sequence shown here is derived from an EMBL/GenBank/DDBJ whole genome shotgun (WGS) entry which is preliminary data.</text>
</comment>